<evidence type="ECO:0000313" key="3">
    <source>
        <dbReference type="Proteomes" id="UP000691718"/>
    </source>
</evidence>
<dbReference type="Proteomes" id="UP000691718">
    <property type="component" value="Unassembled WGS sequence"/>
</dbReference>
<evidence type="ECO:0000259" key="1">
    <source>
        <dbReference type="PROSITE" id="PS50878"/>
    </source>
</evidence>
<gene>
    <name evidence="2" type="ORF">PAPOLLO_LOCUS11127</name>
</gene>
<evidence type="ECO:0000313" key="2">
    <source>
        <dbReference type="EMBL" id="CAG4985904.1"/>
    </source>
</evidence>
<sequence length="549" mass="61403">MRRSRHVLGSRIARRLCISNVTRADTALAGMSSRKRRRIEYARVQELFRTCPSRAAAEVIDGVHRSVRHSLEELEAYWRPILERVSDASGPTPSALNALRREEQYGGARDYSRLWVPFTTDEVKASKFNWQTAPGPDGIRPDEWRLVPAARKAEIFNSWLTTGVIPEPLRQCQTIFVPKTDVPAGPGDYRPISIASIPLRHMHSVLARRLLDCCPPDARQRRFVCADGTLENCAVLDAVLGDSRKRLRECHVAVLDFAKAFDTVSHRALVGLLRARGLPLAFCDCISRLYDSATTTLDVGVQSSAPVKLGRGVRQGDPLLPILFNMAMDVILAALPKEVGYRLEMERVSALAYADDLVLLAGSKVGMQESIDRVFEVASSMGLLVNNNKSSVLSMVPDGKRKKHHYLTEKKFRIGRNWLSQTSCVERWRYLGIDFQASGCVMLEHDIKVALTNISKAPLKPQQRLEIVRGHLIPRFLHGLVLGNISDDRLSMLDVQIRGAVRNWLRLPKDVPVGYFHTDIKDGGLAIPSLRATVPDLILKRFGRLDSSS</sequence>
<dbReference type="AlphaFoldDB" id="A0A8S3WVT5"/>
<protein>
    <submittedName>
        <fullName evidence="2">(apollo) hypothetical protein</fullName>
    </submittedName>
</protein>
<reference evidence="2" key="1">
    <citation type="submission" date="2021-04" db="EMBL/GenBank/DDBJ databases">
        <authorList>
            <person name="Tunstrom K."/>
        </authorList>
    </citation>
    <scope>NUCLEOTIDE SEQUENCE</scope>
</reference>
<proteinExistence type="predicted"/>
<feature type="domain" description="Reverse transcriptase" evidence="1">
    <location>
        <begin position="158"/>
        <end position="435"/>
    </location>
</feature>
<name>A0A8S3WVT5_PARAO</name>
<dbReference type="EMBL" id="CAJQZP010000799">
    <property type="protein sequence ID" value="CAG4985904.1"/>
    <property type="molecule type" value="Genomic_DNA"/>
</dbReference>
<dbReference type="CDD" id="cd01650">
    <property type="entry name" value="RT_nLTR_like"/>
    <property type="match status" value="1"/>
</dbReference>
<comment type="caution">
    <text evidence="2">The sequence shown here is derived from an EMBL/GenBank/DDBJ whole genome shotgun (WGS) entry which is preliminary data.</text>
</comment>
<organism evidence="2 3">
    <name type="scientific">Parnassius apollo</name>
    <name type="common">Apollo butterfly</name>
    <name type="synonym">Papilio apollo</name>
    <dbReference type="NCBI Taxonomy" id="110799"/>
    <lineage>
        <taxon>Eukaryota</taxon>
        <taxon>Metazoa</taxon>
        <taxon>Ecdysozoa</taxon>
        <taxon>Arthropoda</taxon>
        <taxon>Hexapoda</taxon>
        <taxon>Insecta</taxon>
        <taxon>Pterygota</taxon>
        <taxon>Neoptera</taxon>
        <taxon>Endopterygota</taxon>
        <taxon>Lepidoptera</taxon>
        <taxon>Glossata</taxon>
        <taxon>Ditrysia</taxon>
        <taxon>Papilionoidea</taxon>
        <taxon>Papilionidae</taxon>
        <taxon>Parnassiinae</taxon>
        <taxon>Parnassini</taxon>
        <taxon>Parnassius</taxon>
        <taxon>Parnassius</taxon>
    </lineage>
</organism>
<dbReference type="PROSITE" id="PS50878">
    <property type="entry name" value="RT_POL"/>
    <property type="match status" value="1"/>
</dbReference>
<dbReference type="PANTHER" id="PTHR19446">
    <property type="entry name" value="REVERSE TRANSCRIPTASES"/>
    <property type="match status" value="1"/>
</dbReference>
<dbReference type="InterPro" id="IPR000477">
    <property type="entry name" value="RT_dom"/>
</dbReference>
<keyword evidence="3" id="KW-1185">Reference proteome</keyword>
<dbReference type="Pfam" id="PF00078">
    <property type="entry name" value="RVT_1"/>
    <property type="match status" value="1"/>
</dbReference>
<dbReference type="OrthoDB" id="8197512at2759"/>
<accession>A0A8S3WVT5</accession>